<comment type="subunit">
    <text evidence="5">Monomer. Associates with the 50S ribosomal subunit.</text>
</comment>
<dbReference type="Pfam" id="PF16360">
    <property type="entry name" value="GTP-bdg_M"/>
    <property type="match status" value="1"/>
</dbReference>
<keyword evidence="9" id="KW-1185">Reference proteome</keyword>
<dbReference type="EMBL" id="JACSQL010000003">
    <property type="protein sequence ID" value="MBD7968331.1"/>
    <property type="molecule type" value="Genomic_DNA"/>
</dbReference>
<dbReference type="HAMAP" id="MF_00900">
    <property type="entry name" value="GTPase_HflX"/>
    <property type="match status" value="1"/>
</dbReference>
<dbReference type="PRINTS" id="PR00326">
    <property type="entry name" value="GTP1OBG"/>
</dbReference>
<dbReference type="InterPro" id="IPR042108">
    <property type="entry name" value="GTPase_HflX_N_sf"/>
</dbReference>
<evidence type="ECO:0000313" key="9">
    <source>
        <dbReference type="Proteomes" id="UP000608071"/>
    </source>
</evidence>
<dbReference type="InterPro" id="IPR016496">
    <property type="entry name" value="GTPase_HflX"/>
</dbReference>
<dbReference type="Proteomes" id="UP000608071">
    <property type="component" value="Unassembled WGS sequence"/>
</dbReference>
<evidence type="ECO:0000313" key="8">
    <source>
        <dbReference type="EMBL" id="MBD7968331.1"/>
    </source>
</evidence>
<dbReference type="RefSeq" id="WP_191799570.1">
    <property type="nucleotide sequence ID" value="NZ_JACSQL010000003.1"/>
</dbReference>
<dbReference type="InterPro" id="IPR032305">
    <property type="entry name" value="GTP-bd_M"/>
</dbReference>
<dbReference type="PIRSF" id="PIRSF006809">
    <property type="entry name" value="GTP-binding_hflX_prd"/>
    <property type="match status" value="1"/>
</dbReference>
<proteinExistence type="inferred from homology"/>
<dbReference type="Gene3D" id="3.40.50.300">
    <property type="entry name" value="P-loop containing nucleotide triphosphate hydrolases"/>
    <property type="match status" value="1"/>
</dbReference>
<name>A0ABR8SXU0_9BACL</name>
<dbReference type="InterPro" id="IPR006073">
    <property type="entry name" value="GTP-bd"/>
</dbReference>
<evidence type="ECO:0000256" key="5">
    <source>
        <dbReference type="HAMAP-Rule" id="MF_00900"/>
    </source>
</evidence>
<feature type="region of interest" description="Disordered" evidence="6">
    <location>
        <begin position="139"/>
        <end position="162"/>
    </location>
</feature>
<comment type="caution">
    <text evidence="8">The sequence shown here is derived from an EMBL/GenBank/DDBJ whole genome shotgun (WGS) entry which is preliminary data.</text>
</comment>
<comment type="similarity">
    <text evidence="5">Belongs to the TRAFAC class OBG-HflX-like GTPase superfamily. HflX GTPase family.</text>
</comment>
<dbReference type="Gene3D" id="6.10.250.2860">
    <property type="match status" value="1"/>
</dbReference>
<organism evidence="8 9">
    <name type="scientific">Paenibacillus gallinarum</name>
    <dbReference type="NCBI Taxonomy" id="2762232"/>
    <lineage>
        <taxon>Bacteria</taxon>
        <taxon>Bacillati</taxon>
        <taxon>Bacillota</taxon>
        <taxon>Bacilli</taxon>
        <taxon>Bacillales</taxon>
        <taxon>Paenibacillaceae</taxon>
        <taxon>Paenibacillus</taxon>
    </lineage>
</organism>
<sequence length="426" mass="48007">MEQIIKEKAIIAGLERKGQEDFNYSMEELANLADACHISVEAVITQKAERVHPSLYLGTGKIEELARLLDTLEVDIVIFNDELSPSQVRNLEKRLDASVLDRTTLILNIFAERARSRESQLQVELARLQYVLPRLSGISSSSGRQRGGVGTKNRGSGETKLELSQRRIEDKITELGRELELLISQRETQRRRRQKTEIPVVSLVGYTNTGKSSLMNALLQKHHASEDKAVFAKDMLFATLQTSVRKLELADRKSFLLTDTVGFVSKLPHHLVKAFRSTLEEVLDSDLLIHVVDSANPDAEQLIEVTNTTLRELGADEIPVIYAYNKTDLRMLPLESKELRQPAVLVSAKTGAGLEEIEQAIRDAIFGHYKEVEVTIPYGEDQFVSYLHEHAYVKSTRYEEDGTKLTVEASPAMIQKWSQLLDRPTS</sequence>
<dbReference type="Gene3D" id="3.40.50.11060">
    <property type="entry name" value="GTPase HflX, N-terminal domain"/>
    <property type="match status" value="1"/>
</dbReference>
<keyword evidence="3" id="KW-0460">Magnesium</keyword>
<evidence type="ECO:0000256" key="6">
    <source>
        <dbReference type="SAM" id="MobiDB-lite"/>
    </source>
</evidence>
<keyword evidence="4 5" id="KW-0342">GTP-binding</keyword>
<dbReference type="InterPro" id="IPR027417">
    <property type="entry name" value="P-loop_NTPase"/>
</dbReference>
<evidence type="ECO:0000259" key="7">
    <source>
        <dbReference type="PROSITE" id="PS51705"/>
    </source>
</evidence>
<dbReference type="Pfam" id="PF13167">
    <property type="entry name" value="GTP-bdg_N"/>
    <property type="match status" value="1"/>
</dbReference>
<accession>A0ABR8SXU0</accession>
<dbReference type="Pfam" id="PF01926">
    <property type="entry name" value="MMR_HSR1"/>
    <property type="match status" value="1"/>
</dbReference>
<keyword evidence="1" id="KW-0479">Metal-binding</keyword>
<dbReference type="InterPro" id="IPR025121">
    <property type="entry name" value="GTPase_HflX_N"/>
</dbReference>
<dbReference type="InterPro" id="IPR045498">
    <property type="entry name" value="HflX_C"/>
</dbReference>
<protein>
    <recommendedName>
        <fullName evidence="5">GTPase HflX</fullName>
    </recommendedName>
    <alternativeName>
        <fullName evidence="5">GTP-binding protein HflX</fullName>
    </alternativeName>
</protein>
<dbReference type="Pfam" id="PF19275">
    <property type="entry name" value="HflX_C"/>
    <property type="match status" value="1"/>
</dbReference>
<reference evidence="8 9" key="1">
    <citation type="submission" date="2020-08" db="EMBL/GenBank/DDBJ databases">
        <title>A Genomic Blueprint of the Chicken Gut Microbiome.</title>
        <authorList>
            <person name="Gilroy R."/>
            <person name="Ravi A."/>
            <person name="Getino M."/>
            <person name="Pursley I."/>
            <person name="Horton D.L."/>
            <person name="Alikhan N.-F."/>
            <person name="Baker D."/>
            <person name="Gharbi K."/>
            <person name="Hall N."/>
            <person name="Watson M."/>
            <person name="Adriaenssens E.M."/>
            <person name="Foster-Nyarko E."/>
            <person name="Jarju S."/>
            <person name="Secka A."/>
            <person name="Antonio M."/>
            <person name="Oren A."/>
            <person name="Chaudhuri R."/>
            <person name="La Ragione R.M."/>
            <person name="Hildebrand F."/>
            <person name="Pallen M.J."/>
        </authorList>
    </citation>
    <scope>NUCLEOTIDE SEQUENCE [LARGE SCALE GENOMIC DNA]</scope>
    <source>
        <strain evidence="8 9">Sa2BVA9</strain>
    </source>
</reference>
<dbReference type="PANTHER" id="PTHR10229:SF4">
    <property type="entry name" value="GTPASE HFLX"/>
    <property type="match status" value="1"/>
</dbReference>
<evidence type="ECO:0000256" key="3">
    <source>
        <dbReference type="ARBA" id="ARBA00022842"/>
    </source>
</evidence>
<dbReference type="SUPFAM" id="SSF52540">
    <property type="entry name" value="P-loop containing nucleoside triphosphate hydrolases"/>
    <property type="match status" value="1"/>
</dbReference>
<dbReference type="PROSITE" id="PS51705">
    <property type="entry name" value="G_HFLX"/>
    <property type="match status" value="1"/>
</dbReference>
<comment type="function">
    <text evidence="5">GTPase that associates with the 50S ribosomal subunit and may have a role during protein synthesis or ribosome biogenesis.</text>
</comment>
<dbReference type="NCBIfam" id="TIGR03156">
    <property type="entry name" value="GTP_HflX"/>
    <property type="match status" value="1"/>
</dbReference>
<evidence type="ECO:0000256" key="1">
    <source>
        <dbReference type="ARBA" id="ARBA00022723"/>
    </source>
</evidence>
<evidence type="ECO:0000256" key="4">
    <source>
        <dbReference type="ARBA" id="ARBA00023134"/>
    </source>
</evidence>
<keyword evidence="5" id="KW-0963">Cytoplasm</keyword>
<comment type="subcellular location">
    <subcellularLocation>
        <location evidence="5">Cytoplasm</location>
    </subcellularLocation>
    <text evidence="5">May associate with membranes.</text>
</comment>
<dbReference type="PANTHER" id="PTHR10229">
    <property type="entry name" value="GTP-BINDING PROTEIN HFLX"/>
    <property type="match status" value="1"/>
</dbReference>
<gene>
    <name evidence="5 8" type="primary">hflX</name>
    <name evidence="8" type="ORF">H9647_09665</name>
</gene>
<dbReference type="InterPro" id="IPR030394">
    <property type="entry name" value="G_HFLX_dom"/>
</dbReference>
<evidence type="ECO:0000256" key="2">
    <source>
        <dbReference type="ARBA" id="ARBA00022741"/>
    </source>
</evidence>
<feature type="domain" description="Hflx-type G" evidence="7">
    <location>
        <begin position="199"/>
        <end position="369"/>
    </location>
</feature>
<dbReference type="CDD" id="cd01878">
    <property type="entry name" value="HflX"/>
    <property type="match status" value="1"/>
</dbReference>
<keyword evidence="2 5" id="KW-0547">Nucleotide-binding</keyword>